<sequence length="402" mass="46275">MGECLSKGRNQLDIRKLKQEEKREAVKLGSFAFQHEPTEEQTGEIMQRMVPDNIWVAVDDGQILSKVVILPTRLWVYGTSLPAGGVSGVATWPEGRRSGNVRQLLKESLRDMKARGHVLSLLAPFAVRYYRKFGWELYCDQTTAILKKDAFPTPQKGGSGKFRRVQDEHWHVFKNIYDDYATRYTGMIDRDEGWWKNILLNPRFKHKRRIVYQDEAGLDRGYIFYTVKNDVMNVSEFVAVDQEAGSALWQLIANHDSMVEEMRVIMPNDLHWRFFMDNPEAKEERSIHFMGRIVDMEGFLARFPFELEEGEQLSVSATDAFAEWNDGLYQVEKKNGQNVVHKNPSSPGLVLETDIKGLIPFLFRYVDGETLHERGIIKGSKAAVTLWEKAIPSGKPFLYDAF</sequence>
<evidence type="ECO:0000313" key="3">
    <source>
        <dbReference type="Proteomes" id="UP000319756"/>
    </source>
</evidence>
<dbReference type="PANTHER" id="PTHR37817:SF1">
    <property type="entry name" value="N-ACETYLTRANSFERASE EIS"/>
    <property type="match status" value="1"/>
</dbReference>
<dbReference type="Pfam" id="PF13527">
    <property type="entry name" value="Acetyltransf_9"/>
    <property type="match status" value="1"/>
</dbReference>
<dbReference type="SUPFAM" id="SSF55729">
    <property type="entry name" value="Acyl-CoA N-acyltransferases (Nat)"/>
    <property type="match status" value="1"/>
</dbReference>
<dbReference type="InterPro" id="IPR025559">
    <property type="entry name" value="Eis_dom"/>
</dbReference>
<feature type="domain" description="N-acetyltransferase" evidence="1">
    <location>
        <begin position="12"/>
        <end position="152"/>
    </location>
</feature>
<proteinExistence type="predicted"/>
<dbReference type="PROSITE" id="PS51186">
    <property type="entry name" value="GNAT"/>
    <property type="match status" value="1"/>
</dbReference>
<dbReference type="KEGG" id="sale:EPH95_05125"/>
<accession>A0A514LFL1</accession>
<dbReference type="GO" id="GO:0030649">
    <property type="term" value="P:aminoglycoside antibiotic catabolic process"/>
    <property type="evidence" value="ECO:0007669"/>
    <property type="project" value="TreeGrafter"/>
</dbReference>
<organism evidence="2 3">
    <name type="scientific">Salicibibacter halophilus</name>
    <dbReference type="NCBI Taxonomy" id="2502791"/>
    <lineage>
        <taxon>Bacteria</taxon>
        <taxon>Bacillati</taxon>
        <taxon>Bacillota</taxon>
        <taxon>Bacilli</taxon>
        <taxon>Bacillales</taxon>
        <taxon>Bacillaceae</taxon>
        <taxon>Salicibibacter</taxon>
    </lineage>
</organism>
<dbReference type="Proteomes" id="UP000319756">
    <property type="component" value="Chromosome"/>
</dbReference>
<protein>
    <submittedName>
        <fullName evidence="2">GNAT family N-acetyltransferase</fullName>
    </submittedName>
</protein>
<dbReference type="InterPro" id="IPR016181">
    <property type="entry name" value="Acyl_CoA_acyltransferase"/>
</dbReference>
<dbReference type="SUPFAM" id="SSF55718">
    <property type="entry name" value="SCP-like"/>
    <property type="match status" value="1"/>
</dbReference>
<dbReference type="InterPro" id="IPR051554">
    <property type="entry name" value="Acetyltransferase_Eis"/>
</dbReference>
<dbReference type="OrthoDB" id="9768284at2"/>
<dbReference type="AlphaFoldDB" id="A0A514LFL1"/>
<dbReference type="GO" id="GO:0034069">
    <property type="term" value="F:aminoglycoside N-acetyltransferase activity"/>
    <property type="evidence" value="ECO:0007669"/>
    <property type="project" value="TreeGrafter"/>
</dbReference>
<dbReference type="InterPro" id="IPR036527">
    <property type="entry name" value="SCP2_sterol-bd_dom_sf"/>
</dbReference>
<name>A0A514LFL1_9BACI</name>
<dbReference type="InterPro" id="IPR041380">
    <property type="entry name" value="Acetyltransf_17"/>
</dbReference>
<evidence type="ECO:0000313" key="2">
    <source>
        <dbReference type="EMBL" id="QDI90640.1"/>
    </source>
</evidence>
<dbReference type="InterPro" id="IPR000182">
    <property type="entry name" value="GNAT_dom"/>
</dbReference>
<dbReference type="Pfam" id="PF17668">
    <property type="entry name" value="Acetyltransf_17"/>
    <property type="match status" value="1"/>
</dbReference>
<evidence type="ECO:0000259" key="1">
    <source>
        <dbReference type="PROSITE" id="PS51186"/>
    </source>
</evidence>
<gene>
    <name evidence="2" type="ORF">EPH95_05125</name>
</gene>
<dbReference type="RefSeq" id="WP_142087910.1">
    <property type="nucleotide sequence ID" value="NZ_CP035485.1"/>
</dbReference>
<dbReference type="Pfam" id="PF13530">
    <property type="entry name" value="SCP2_2"/>
    <property type="match status" value="1"/>
</dbReference>
<dbReference type="EMBL" id="CP035485">
    <property type="protein sequence ID" value="QDI90640.1"/>
    <property type="molecule type" value="Genomic_DNA"/>
</dbReference>
<dbReference type="PANTHER" id="PTHR37817">
    <property type="entry name" value="N-ACETYLTRANSFERASE EIS"/>
    <property type="match status" value="1"/>
</dbReference>
<keyword evidence="2" id="KW-0808">Transferase</keyword>
<dbReference type="Gene3D" id="3.30.1050.10">
    <property type="entry name" value="SCP2 sterol-binding domain"/>
    <property type="match status" value="1"/>
</dbReference>
<reference evidence="3" key="1">
    <citation type="submission" date="2019-01" db="EMBL/GenBank/DDBJ databases">
        <title>Genomic analysis of Salicibibacter sp. NKC3-5.</title>
        <authorList>
            <person name="Oh Y.J."/>
        </authorList>
    </citation>
    <scope>NUCLEOTIDE SEQUENCE [LARGE SCALE GENOMIC DNA]</scope>
    <source>
        <strain evidence="3">NKC3-5</strain>
    </source>
</reference>
<dbReference type="Gene3D" id="3.40.630.30">
    <property type="match status" value="2"/>
</dbReference>
<keyword evidence="3" id="KW-1185">Reference proteome</keyword>